<keyword evidence="3" id="KW-1003">Cell membrane</keyword>
<keyword evidence="4 7" id="KW-0812">Transmembrane</keyword>
<dbReference type="AlphaFoldDB" id="A0A1M6SWE0"/>
<proteinExistence type="inferred from homology"/>
<keyword evidence="9" id="KW-1185">Reference proteome</keyword>
<feature type="transmembrane region" description="Helical" evidence="7">
    <location>
        <begin position="149"/>
        <end position="166"/>
    </location>
</feature>
<feature type="transmembrane region" description="Helical" evidence="7">
    <location>
        <begin position="308"/>
        <end position="330"/>
    </location>
</feature>
<keyword evidence="5 7" id="KW-1133">Transmembrane helix</keyword>
<name>A0A1M6SWE0_9CLOT</name>
<organism evidence="8 9">
    <name type="scientific">Clostridium cavendishii DSM 21758</name>
    <dbReference type="NCBI Taxonomy" id="1121302"/>
    <lineage>
        <taxon>Bacteria</taxon>
        <taxon>Bacillati</taxon>
        <taxon>Bacillota</taxon>
        <taxon>Clostridia</taxon>
        <taxon>Eubacteriales</taxon>
        <taxon>Clostridiaceae</taxon>
        <taxon>Clostridium</taxon>
    </lineage>
</organism>
<dbReference type="Pfam" id="PF03601">
    <property type="entry name" value="Cons_hypoth698"/>
    <property type="match status" value="1"/>
</dbReference>
<comment type="similarity">
    <text evidence="2">Belongs to the UPF0324 family.</text>
</comment>
<dbReference type="EMBL" id="FQZB01000018">
    <property type="protein sequence ID" value="SHK48960.1"/>
    <property type="molecule type" value="Genomic_DNA"/>
</dbReference>
<dbReference type="Proteomes" id="UP000184310">
    <property type="component" value="Unassembled WGS sequence"/>
</dbReference>
<accession>A0A1M6SWE0</accession>
<dbReference type="PANTHER" id="PTHR30106">
    <property type="entry name" value="INNER MEMBRANE PROTEIN YEIH-RELATED"/>
    <property type="match status" value="1"/>
</dbReference>
<feature type="transmembrane region" description="Helical" evidence="7">
    <location>
        <begin position="209"/>
        <end position="229"/>
    </location>
</feature>
<evidence type="ECO:0000256" key="1">
    <source>
        <dbReference type="ARBA" id="ARBA00004651"/>
    </source>
</evidence>
<feature type="transmembrane region" description="Helical" evidence="7">
    <location>
        <begin position="66"/>
        <end position="83"/>
    </location>
</feature>
<feature type="transmembrane region" description="Helical" evidence="7">
    <location>
        <begin position="250"/>
        <end position="270"/>
    </location>
</feature>
<dbReference type="GO" id="GO:0005886">
    <property type="term" value="C:plasma membrane"/>
    <property type="evidence" value="ECO:0007669"/>
    <property type="project" value="UniProtKB-SubCell"/>
</dbReference>
<dbReference type="InterPro" id="IPR018383">
    <property type="entry name" value="UPF0324_pro"/>
</dbReference>
<sequence length="331" mass="35182">MINKVKGILPGFIVCTIIALIGMFLAKFVPSLGAATFAIFLGMLAGNTIFNKSKYNLGSKFSESNLLAYSIVLMGGTLNLSAIASVGGFGVLFIALQMTATIIFAYYVGRKLKFSKNFSLLMCSGNAVCGSSAIASTAPVVGATDSDKGIAITIVNVTGTILMFLLPLITSILYKNSLVHTSATIGGVLQSVGQVIASAKFINDDVVQMATIFKIIRIIFLVVVVIVFSKISDKDNTDSASSNKRVKVSVPWFITGFFILSIIHSLGFIPNEVSTVFKWISGNFEIIALAGIGMRVKFADLKAQGPKAMGYGLLIGAFQIIIATIFINILL</sequence>
<evidence type="ECO:0000256" key="7">
    <source>
        <dbReference type="SAM" id="Phobius"/>
    </source>
</evidence>
<feature type="transmembrane region" description="Helical" evidence="7">
    <location>
        <begin position="32"/>
        <end position="50"/>
    </location>
</feature>
<evidence type="ECO:0000313" key="8">
    <source>
        <dbReference type="EMBL" id="SHK48960.1"/>
    </source>
</evidence>
<evidence type="ECO:0000256" key="6">
    <source>
        <dbReference type="ARBA" id="ARBA00023136"/>
    </source>
</evidence>
<evidence type="ECO:0000313" key="9">
    <source>
        <dbReference type="Proteomes" id="UP000184310"/>
    </source>
</evidence>
<keyword evidence="6 7" id="KW-0472">Membrane</keyword>
<protein>
    <submittedName>
        <fullName evidence="8">Conserved hypothetical integral membrane protein</fullName>
    </submittedName>
</protein>
<dbReference type="OrthoDB" id="9811391at2"/>
<feature type="transmembrane region" description="Helical" evidence="7">
    <location>
        <begin position="7"/>
        <end position="26"/>
    </location>
</feature>
<evidence type="ECO:0000256" key="5">
    <source>
        <dbReference type="ARBA" id="ARBA00022989"/>
    </source>
</evidence>
<dbReference type="RefSeq" id="WP_072992055.1">
    <property type="nucleotide sequence ID" value="NZ_FQZB01000018.1"/>
</dbReference>
<dbReference type="PANTHER" id="PTHR30106:SF2">
    <property type="entry name" value="UPF0324 INNER MEMBRANE PROTEIN YEIH"/>
    <property type="match status" value="1"/>
</dbReference>
<feature type="transmembrane region" description="Helical" evidence="7">
    <location>
        <begin position="89"/>
        <end position="108"/>
    </location>
</feature>
<evidence type="ECO:0000256" key="4">
    <source>
        <dbReference type="ARBA" id="ARBA00022692"/>
    </source>
</evidence>
<reference evidence="8 9" key="1">
    <citation type="submission" date="2016-11" db="EMBL/GenBank/DDBJ databases">
        <authorList>
            <person name="Jaros S."/>
            <person name="Januszkiewicz K."/>
            <person name="Wedrychowicz H."/>
        </authorList>
    </citation>
    <scope>NUCLEOTIDE SEQUENCE [LARGE SCALE GENOMIC DNA]</scope>
    <source>
        <strain evidence="8 9">DSM 21758</strain>
    </source>
</reference>
<comment type="subcellular location">
    <subcellularLocation>
        <location evidence="1">Cell membrane</location>
        <topology evidence="1">Multi-pass membrane protein</topology>
    </subcellularLocation>
</comment>
<evidence type="ECO:0000256" key="2">
    <source>
        <dbReference type="ARBA" id="ARBA00007977"/>
    </source>
</evidence>
<dbReference type="STRING" id="1121302.SAMN02745163_03899"/>
<gene>
    <name evidence="8" type="ORF">SAMN02745163_03899</name>
</gene>
<evidence type="ECO:0000256" key="3">
    <source>
        <dbReference type="ARBA" id="ARBA00022475"/>
    </source>
</evidence>